<dbReference type="Proteomes" id="UP000448877">
    <property type="component" value="Unassembled WGS sequence"/>
</dbReference>
<reference evidence="2" key="2">
    <citation type="submission" date="2023-08" db="EMBL/GenBank/DDBJ databases">
        <title>Reintroducing virulent viruses to syntetic microbiomes.</title>
        <authorList>
            <person name="Wilde J."/>
            <person name="Boyes R."/>
            <person name="Robinson A.V."/>
            <person name="Daisley B.A."/>
            <person name="Allen-Vercoe E."/>
        </authorList>
    </citation>
    <scope>NUCLEOTIDE SEQUENCE</scope>
    <source>
        <strain evidence="2">225I_12FAA</strain>
    </source>
</reference>
<dbReference type="RefSeq" id="WP_149920395.1">
    <property type="nucleotide sequence ID" value="NZ_CP072251.1"/>
</dbReference>
<accession>A0A3D6AUY9</accession>
<protein>
    <submittedName>
        <fullName evidence="1">Uncharacterized protein</fullName>
    </submittedName>
</protein>
<proteinExistence type="predicted"/>
<comment type="caution">
    <text evidence="1">The sequence shown here is derived from an EMBL/GenBank/DDBJ whole genome shotgun (WGS) entry which is preliminary data.</text>
</comment>
<organism evidence="1 3">
    <name type="scientific">Bacteroides cellulosilyticus</name>
    <dbReference type="NCBI Taxonomy" id="246787"/>
    <lineage>
        <taxon>Bacteria</taxon>
        <taxon>Pseudomonadati</taxon>
        <taxon>Bacteroidota</taxon>
        <taxon>Bacteroidia</taxon>
        <taxon>Bacteroidales</taxon>
        <taxon>Bacteroidaceae</taxon>
        <taxon>Bacteroides</taxon>
    </lineage>
</organism>
<gene>
    <name evidence="1" type="ORF">F2Y81_20420</name>
    <name evidence="2" type="ORF">RO785_12865</name>
</gene>
<dbReference type="AlphaFoldDB" id="A0A3D6AUY9"/>
<evidence type="ECO:0000313" key="3">
    <source>
        <dbReference type="Proteomes" id="UP000448877"/>
    </source>
</evidence>
<dbReference type="GeneID" id="66308458"/>
<name>A0A3D6AUY9_9BACE</name>
<dbReference type="Proteomes" id="UP001266995">
    <property type="component" value="Unassembled WGS sequence"/>
</dbReference>
<dbReference type="EMBL" id="VVYV01000041">
    <property type="protein sequence ID" value="KAA5414452.1"/>
    <property type="molecule type" value="Genomic_DNA"/>
</dbReference>
<sequence>MKTFIFLIEKLGYKFKVEANCGGEALYKLMQENPTHEVFNDCIEGSPVGFNLTVLMRGEEVKAKIREFEVTLSEKGFSSSVSGFEDICSHISDELLYPVSVLSPIKEVAINSDQDAQRAKAEIRNCVYSLVDKLQNYEGLVYELKDF</sequence>
<dbReference type="EMBL" id="JAVSNH010000001">
    <property type="protein sequence ID" value="MDT4511861.1"/>
    <property type="molecule type" value="Genomic_DNA"/>
</dbReference>
<evidence type="ECO:0000313" key="1">
    <source>
        <dbReference type="EMBL" id="KAA5414452.1"/>
    </source>
</evidence>
<evidence type="ECO:0000313" key="2">
    <source>
        <dbReference type="EMBL" id="MDT4511861.1"/>
    </source>
</evidence>
<reference evidence="1 3" key="1">
    <citation type="journal article" date="2019" name="Nat. Med.">
        <title>A library of human gut bacterial isolates paired with longitudinal multiomics data enables mechanistic microbiome research.</title>
        <authorList>
            <person name="Poyet M."/>
            <person name="Groussin M."/>
            <person name="Gibbons S.M."/>
            <person name="Avila-Pacheco J."/>
            <person name="Jiang X."/>
            <person name="Kearney S.M."/>
            <person name="Perrotta A.R."/>
            <person name="Berdy B."/>
            <person name="Zhao S."/>
            <person name="Lieberman T.D."/>
            <person name="Swanson P.K."/>
            <person name="Smith M."/>
            <person name="Roesemann S."/>
            <person name="Alexander J.E."/>
            <person name="Rich S.A."/>
            <person name="Livny J."/>
            <person name="Vlamakis H."/>
            <person name="Clish C."/>
            <person name="Bullock K."/>
            <person name="Deik A."/>
            <person name="Scott J."/>
            <person name="Pierce K.A."/>
            <person name="Xavier R.J."/>
            <person name="Alm E.J."/>
        </authorList>
    </citation>
    <scope>NUCLEOTIDE SEQUENCE [LARGE SCALE GENOMIC DNA]</scope>
    <source>
        <strain evidence="1 3">BIOML-A6</strain>
    </source>
</reference>